<keyword evidence="3" id="KW-1185">Reference proteome</keyword>
<dbReference type="Proteomes" id="UP000276770">
    <property type="component" value="Unassembled WGS sequence"/>
</dbReference>
<sequence>MDEIMLDQIRNDLLKSFSDVQVEKLNEQPEEGKWSIAQVVLHLAGAEKRFLQAAFKAVEEKKISYPKKVDLSVFDDPEVKMKAPIDPKDDYQTKADLVEALSNSRALTKDFLSRFSEGELEGYCLDHHRFGEMPAWQIFELLGRHERHHINQINQIKQAVR</sequence>
<dbReference type="RefSeq" id="WP_121679119.1">
    <property type="nucleotide sequence ID" value="NZ_RCVZ01000002.1"/>
</dbReference>
<evidence type="ECO:0000313" key="2">
    <source>
        <dbReference type="EMBL" id="RLQ97169.1"/>
    </source>
</evidence>
<evidence type="ECO:0000313" key="3">
    <source>
        <dbReference type="Proteomes" id="UP000276770"/>
    </source>
</evidence>
<feature type="domain" description="DinB-like" evidence="1">
    <location>
        <begin position="6"/>
        <end position="153"/>
    </location>
</feature>
<dbReference type="EMBL" id="RCVZ01000002">
    <property type="protein sequence ID" value="RLQ97169.1"/>
    <property type="molecule type" value="Genomic_DNA"/>
</dbReference>
<name>A0A3L7K4G5_9BACI</name>
<dbReference type="AlphaFoldDB" id="A0A3L7K4G5"/>
<organism evidence="2 3">
    <name type="scientific">Falsibacillus albus</name>
    <dbReference type="NCBI Taxonomy" id="2478915"/>
    <lineage>
        <taxon>Bacteria</taxon>
        <taxon>Bacillati</taxon>
        <taxon>Bacillota</taxon>
        <taxon>Bacilli</taxon>
        <taxon>Bacillales</taxon>
        <taxon>Bacillaceae</taxon>
        <taxon>Falsibacillus</taxon>
    </lineage>
</organism>
<protein>
    <submittedName>
        <fullName evidence="2">DinB family protein</fullName>
    </submittedName>
</protein>
<dbReference type="InterPro" id="IPR034660">
    <property type="entry name" value="DinB/YfiT-like"/>
</dbReference>
<gene>
    <name evidence="2" type="ORF">D9X91_03175</name>
</gene>
<dbReference type="OrthoDB" id="5464839at2"/>
<dbReference type="InterPro" id="IPR024775">
    <property type="entry name" value="DinB-like"/>
</dbReference>
<reference evidence="2 3" key="1">
    <citation type="submission" date="2018-10" db="EMBL/GenBank/DDBJ databases">
        <title>Falsibacillus sp. genome draft.</title>
        <authorList>
            <person name="Shi S."/>
        </authorList>
    </citation>
    <scope>NUCLEOTIDE SEQUENCE [LARGE SCALE GENOMIC DNA]</scope>
    <source>
        <strain evidence="2 3">GY 10110</strain>
    </source>
</reference>
<accession>A0A3L7K4G5</accession>
<evidence type="ECO:0000259" key="1">
    <source>
        <dbReference type="Pfam" id="PF12867"/>
    </source>
</evidence>
<dbReference type="Gene3D" id="1.20.120.450">
    <property type="entry name" value="dinb family like domain"/>
    <property type="match status" value="1"/>
</dbReference>
<proteinExistence type="predicted"/>
<comment type="caution">
    <text evidence="2">The sequence shown here is derived from an EMBL/GenBank/DDBJ whole genome shotgun (WGS) entry which is preliminary data.</text>
</comment>
<dbReference type="Pfam" id="PF12867">
    <property type="entry name" value="DinB_2"/>
    <property type="match status" value="1"/>
</dbReference>
<dbReference type="SUPFAM" id="SSF109854">
    <property type="entry name" value="DinB/YfiT-like putative metalloenzymes"/>
    <property type="match status" value="1"/>
</dbReference>